<proteinExistence type="predicted"/>
<sequence>MPWQIIAKTYLLKILKSDNRKVTEALGAVFKRRSWPYVLYGAIDHLGRILTGLKEEPRNFYYNYIRIKLCPRVVLGSQWVGSGPYINLIIVISNVRIVGDRGTTHNLESDTEETNSTLQELNEAMDIIGAVKLRATLRAQRKRCRTNTRAVNMVVGSMEGTDSGRIVSL</sequence>
<dbReference type="AlphaFoldDB" id="A0A9D3VVM1"/>
<reference evidence="1 2" key="1">
    <citation type="journal article" date="2021" name="Plant Biotechnol. J.">
        <title>Multi-omics assisted identification of the key and species-specific regulatory components of drought-tolerant mechanisms in Gossypium stocksii.</title>
        <authorList>
            <person name="Yu D."/>
            <person name="Ke L."/>
            <person name="Zhang D."/>
            <person name="Wu Y."/>
            <person name="Sun Y."/>
            <person name="Mei J."/>
            <person name="Sun J."/>
            <person name="Sun Y."/>
        </authorList>
    </citation>
    <scope>NUCLEOTIDE SEQUENCE [LARGE SCALE GENOMIC DNA]</scope>
    <source>
        <strain evidence="2">cv. E1</strain>
        <tissue evidence="1">Leaf</tissue>
    </source>
</reference>
<gene>
    <name evidence="1" type="ORF">J1N35_013867</name>
</gene>
<name>A0A9D3VVM1_9ROSI</name>
<organism evidence="1 2">
    <name type="scientific">Gossypium stocksii</name>
    <dbReference type="NCBI Taxonomy" id="47602"/>
    <lineage>
        <taxon>Eukaryota</taxon>
        <taxon>Viridiplantae</taxon>
        <taxon>Streptophyta</taxon>
        <taxon>Embryophyta</taxon>
        <taxon>Tracheophyta</taxon>
        <taxon>Spermatophyta</taxon>
        <taxon>Magnoliopsida</taxon>
        <taxon>eudicotyledons</taxon>
        <taxon>Gunneridae</taxon>
        <taxon>Pentapetalae</taxon>
        <taxon>rosids</taxon>
        <taxon>malvids</taxon>
        <taxon>Malvales</taxon>
        <taxon>Malvaceae</taxon>
        <taxon>Malvoideae</taxon>
        <taxon>Gossypium</taxon>
    </lineage>
</organism>
<evidence type="ECO:0000313" key="1">
    <source>
        <dbReference type="EMBL" id="KAH1096946.1"/>
    </source>
</evidence>
<comment type="caution">
    <text evidence="1">The sequence shown here is derived from an EMBL/GenBank/DDBJ whole genome shotgun (WGS) entry which is preliminary data.</text>
</comment>
<dbReference type="EMBL" id="JAIQCV010000005">
    <property type="protein sequence ID" value="KAH1096946.1"/>
    <property type="molecule type" value="Genomic_DNA"/>
</dbReference>
<evidence type="ECO:0000313" key="2">
    <source>
        <dbReference type="Proteomes" id="UP000828251"/>
    </source>
</evidence>
<protein>
    <submittedName>
        <fullName evidence="1">Uncharacterized protein</fullName>
    </submittedName>
</protein>
<dbReference type="Proteomes" id="UP000828251">
    <property type="component" value="Unassembled WGS sequence"/>
</dbReference>
<accession>A0A9D3VVM1</accession>
<keyword evidence="2" id="KW-1185">Reference proteome</keyword>